<dbReference type="InterPro" id="IPR020476">
    <property type="entry name" value="Nudix_hydrolase"/>
</dbReference>
<keyword evidence="4" id="KW-1185">Reference proteome</keyword>
<reference evidence="3 4" key="1">
    <citation type="submission" date="2015-01" db="EMBL/GenBank/DDBJ databases">
        <title>The Genome Sequence of Exophiala mesophila CBS40295.</title>
        <authorList>
            <consortium name="The Broad Institute Genomics Platform"/>
            <person name="Cuomo C."/>
            <person name="de Hoog S."/>
            <person name="Gorbushina A."/>
            <person name="Stielow B."/>
            <person name="Teixiera M."/>
            <person name="Abouelleil A."/>
            <person name="Chapman S.B."/>
            <person name="Priest M."/>
            <person name="Young S.K."/>
            <person name="Wortman J."/>
            <person name="Nusbaum C."/>
            <person name="Birren B."/>
        </authorList>
    </citation>
    <scope>NUCLEOTIDE SEQUENCE [LARGE SCALE GENOMIC DNA]</scope>
    <source>
        <strain evidence="3 4">CBS 40295</strain>
    </source>
</reference>
<dbReference type="GO" id="GO:0035539">
    <property type="term" value="F:8-oxo-7,8-dihydrodeoxyguanosine triphosphate pyrophosphatase activity"/>
    <property type="evidence" value="ECO:0007669"/>
    <property type="project" value="TreeGrafter"/>
</dbReference>
<dbReference type="PROSITE" id="PS51462">
    <property type="entry name" value="NUDIX"/>
    <property type="match status" value="1"/>
</dbReference>
<gene>
    <name evidence="3" type="ORF">PV10_01124</name>
</gene>
<dbReference type="GeneID" id="27318969"/>
<dbReference type="HOGENOM" id="CLU_037162_9_0_1"/>
<feature type="domain" description="Nudix hydrolase" evidence="2">
    <location>
        <begin position="9"/>
        <end position="170"/>
    </location>
</feature>
<dbReference type="RefSeq" id="XP_016228937.1">
    <property type="nucleotide sequence ID" value="XM_016365288.1"/>
</dbReference>
<keyword evidence="1" id="KW-0378">Hydrolase</keyword>
<dbReference type="InterPro" id="IPR000086">
    <property type="entry name" value="NUDIX_hydrolase_dom"/>
</dbReference>
<dbReference type="Gene3D" id="3.90.79.10">
    <property type="entry name" value="Nucleoside Triphosphate Pyrophosphohydrolase"/>
    <property type="match status" value="1"/>
</dbReference>
<dbReference type="VEuPathDB" id="FungiDB:PV10_01124"/>
<dbReference type="EMBL" id="KN847520">
    <property type="protein sequence ID" value="KIV97363.1"/>
    <property type="molecule type" value="Genomic_DNA"/>
</dbReference>
<dbReference type="SUPFAM" id="SSF55811">
    <property type="entry name" value="Nudix"/>
    <property type="match status" value="1"/>
</dbReference>
<name>A0A0D2AEL6_EXOME</name>
<dbReference type="CDD" id="cd04678">
    <property type="entry name" value="NUDIX_MTH2_Nudt15"/>
    <property type="match status" value="1"/>
</dbReference>
<dbReference type="PANTHER" id="PTHR16099">
    <property type="entry name" value="8-OXO-DGTP DIPHOSPHATES NUDT15"/>
    <property type="match status" value="1"/>
</dbReference>
<accession>A0A0D2AEL6</accession>
<dbReference type="PANTHER" id="PTHR16099:SF5">
    <property type="entry name" value="NUCLEOTIDE TRIPHOSPHATE DIPHOSPHATASE NUDT15"/>
    <property type="match status" value="1"/>
</dbReference>
<evidence type="ECO:0000259" key="2">
    <source>
        <dbReference type="PROSITE" id="PS51462"/>
    </source>
</evidence>
<dbReference type="Proteomes" id="UP000054302">
    <property type="component" value="Unassembled WGS sequence"/>
</dbReference>
<dbReference type="OrthoDB" id="447842at2759"/>
<dbReference type="GO" id="GO:0006203">
    <property type="term" value="P:dGTP catabolic process"/>
    <property type="evidence" value="ECO:0007669"/>
    <property type="project" value="TreeGrafter"/>
</dbReference>
<evidence type="ECO:0000313" key="4">
    <source>
        <dbReference type="Proteomes" id="UP000054302"/>
    </source>
</evidence>
<evidence type="ECO:0000256" key="1">
    <source>
        <dbReference type="ARBA" id="ARBA00022801"/>
    </source>
</evidence>
<dbReference type="STRING" id="212818.A0A0D2AEL6"/>
<sequence length="213" mass="23632">MSPLPANQVPRLGVAVFILHPSSDPDSRETKFLLGQRLGSHGAGTWALPGGHLEFGESFEECTIREIKEETGLDVQDVGLLTITNDVMESGVVGKGWDTQIEGIQGWWMHYGTIFMVATVDPSTRLGSDGMPQAELMEPDKCSGWEWVTWQQLVGWGERQIRDEGLEEQAGRPLMISATQNGDNDLHPRLFIPMLNLLLQRPGVEPTLGRQAW</sequence>
<dbReference type="Pfam" id="PF00293">
    <property type="entry name" value="NUDIX"/>
    <property type="match status" value="1"/>
</dbReference>
<dbReference type="PRINTS" id="PR00502">
    <property type="entry name" value="NUDIXFAMILY"/>
</dbReference>
<evidence type="ECO:0000313" key="3">
    <source>
        <dbReference type="EMBL" id="KIV97363.1"/>
    </source>
</evidence>
<proteinExistence type="predicted"/>
<organism evidence="3 4">
    <name type="scientific">Exophiala mesophila</name>
    <name type="common">Black yeast-like fungus</name>
    <dbReference type="NCBI Taxonomy" id="212818"/>
    <lineage>
        <taxon>Eukaryota</taxon>
        <taxon>Fungi</taxon>
        <taxon>Dikarya</taxon>
        <taxon>Ascomycota</taxon>
        <taxon>Pezizomycotina</taxon>
        <taxon>Eurotiomycetes</taxon>
        <taxon>Chaetothyriomycetidae</taxon>
        <taxon>Chaetothyriales</taxon>
        <taxon>Herpotrichiellaceae</taxon>
        <taxon>Exophiala</taxon>
    </lineage>
</organism>
<dbReference type="InterPro" id="IPR015797">
    <property type="entry name" value="NUDIX_hydrolase-like_dom_sf"/>
</dbReference>
<protein>
    <recommendedName>
        <fullName evidence="2">Nudix hydrolase domain-containing protein</fullName>
    </recommendedName>
</protein>
<dbReference type="OMA" id="FEECTIR"/>
<dbReference type="AlphaFoldDB" id="A0A0D2AEL6"/>
<dbReference type="GO" id="GO:0005829">
    <property type="term" value="C:cytosol"/>
    <property type="evidence" value="ECO:0007669"/>
    <property type="project" value="TreeGrafter"/>
</dbReference>